<dbReference type="Pfam" id="PF03009">
    <property type="entry name" value="GDPD"/>
    <property type="match status" value="1"/>
</dbReference>
<dbReference type="PATRIC" id="fig|396268.3.peg.1054"/>
<organism evidence="3 4">
    <name type="scientific">Limosilactobacillus secaliphilus</name>
    <dbReference type="NCBI Taxonomy" id="396268"/>
    <lineage>
        <taxon>Bacteria</taxon>
        <taxon>Bacillati</taxon>
        <taxon>Bacillota</taxon>
        <taxon>Bacilli</taxon>
        <taxon>Lactobacillales</taxon>
        <taxon>Lactobacillaceae</taxon>
        <taxon>Limosilactobacillus</taxon>
    </lineage>
</organism>
<proteinExistence type="predicted"/>
<feature type="transmembrane region" description="Helical" evidence="1">
    <location>
        <begin position="276"/>
        <end position="296"/>
    </location>
</feature>
<comment type="caution">
    <text evidence="3">The sequence shown here is derived from an EMBL/GenBank/DDBJ whole genome shotgun (WGS) entry which is preliminary data.</text>
</comment>
<dbReference type="PROSITE" id="PS51704">
    <property type="entry name" value="GP_PDE"/>
    <property type="match status" value="1"/>
</dbReference>
<dbReference type="PANTHER" id="PTHR46211:SF8">
    <property type="entry name" value="PHOSPHODIESTERASE"/>
    <property type="match status" value="1"/>
</dbReference>
<name>A0A0R2I0B1_9LACO</name>
<dbReference type="InterPro" id="IPR017946">
    <property type="entry name" value="PLC-like_Pdiesterase_TIM-brl"/>
</dbReference>
<feature type="transmembrane region" description="Helical" evidence="1">
    <location>
        <begin position="211"/>
        <end position="230"/>
    </location>
</feature>
<dbReference type="GO" id="GO:0008081">
    <property type="term" value="F:phosphoric diester hydrolase activity"/>
    <property type="evidence" value="ECO:0007669"/>
    <property type="project" value="InterPro"/>
</dbReference>
<dbReference type="SUPFAM" id="SSF51695">
    <property type="entry name" value="PLC-like phosphodiesterases"/>
    <property type="match status" value="1"/>
</dbReference>
<keyword evidence="4" id="KW-1185">Reference proteome</keyword>
<dbReference type="EMBL" id="JQBW01000010">
    <property type="protein sequence ID" value="KRN58591.1"/>
    <property type="molecule type" value="Genomic_DNA"/>
</dbReference>
<dbReference type="InterPro" id="IPR030395">
    <property type="entry name" value="GP_PDE_dom"/>
</dbReference>
<sequence length="569" mass="64716">MQQKLNKNQWLQLFGLAAAISLFLQLIAIPLIRWGGDQLLLAGENPIVSISSGVRLVQQRPLVAVGILVELAIIALMIDCLSIVWVTGVDFISREIEGKSWLPKLGQVIKEHWISAFWPALLMFLAFLPLFSLCFRTPLLVAGRAPIVFLDYLTRNRIVVAVGVVLYLLVLYLAWRFKRVLCLIVTKQRTLKQALKQLRQSPSHSWSDLKGLLLAAAVTWLVNGLCLLCLQPINQQVQLETVVLVIVNTVALIALVFLLVNWQLADTTVSVDKTELSSLALVLPLLWLGLIAVNDYRYVATSVQPRHVAMISHRGVVDKNGVQNTIPAMQRTHRHYHPDLVEIDIHETKDHRWIVMHDENYKKLTGVNKLPRQLTLKQGTKLVAKENGHQAHVASFDQYLAAAEKAHQRLLIEIKTTGHESTDYLQQFNRKYRRRLLRDHDLVQSMDYDLVRKEKRLAPGLKPVYIQAYDVGGPSKTVGGINIEYSGINQHFVWQTHQQGQVVYGWTVNNAHVADQLSRQGVDGIVTDRVVQMKRAVIHSQRHRQSWRQLWSIINPLSDWSNWQNLASK</sequence>
<protein>
    <submittedName>
        <fullName evidence="3">Glycerophosphoryl diester phosphodiesterase</fullName>
    </submittedName>
</protein>
<evidence type="ECO:0000313" key="4">
    <source>
        <dbReference type="Proteomes" id="UP000050934"/>
    </source>
</evidence>
<accession>A0A0R2I0B1</accession>
<evidence type="ECO:0000313" key="3">
    <source>
        <dbReference type="EMBL" id="KRN58591.1"/>
    </source>
</evidence>
<feature type="transmembrane region" description="Helical" evidence="1">
    <location>
        <begin position="113"/>
        <end position="135"/>
    </location>
</feature>
<keyword evidence="1" id="KW-0812">Transmembrane</keyword>
<evidence type="ECO:0000259" key="2">
    <source>
        <dbReference type="PROSITE" id="PS51704"/>
    </source>
</evidence>
<gene>
    <name evidence="3" type="ORF">IV45_GL001042</name>
</gene>
<evidence type="ECO:0000256" key="1">
    <source>
        <dbReference type="SAM" id="Phobius"/>
    </source>
</evidence>
<dbReference type="Proteomes" id="UP000050934">
    <property type="component" value="Unassembled WGS sequence"/>
</dbReference>
<reference evidence="3 4" key="1">
    <citation type="journal article" date="2015" name="Genome Announc.">
        <title>Expanding the biotechnology potential of lactobacilli through comparative genomics of 213 strains and associated genera.</title>
        <authorList>
            <person name="Sun Z."/>
            <person name="Harris H.M."/>
            <person name="McCann A."/>
            <person name="Guo C."/>
            <person name="Argimon S."/>
            <person name="Zhang W."/>
            <person name="Yang X."/>
            <person name="Jeffery I.B."/>
            <person name="Cooney J.C."/>
            <person name="Kagawa T.F."/>
            <person name="Liu W."/>
            <person name="Song Y."/>
            <person name="Salvetti E."/>
            <person name="Wrobel A."/>
            <person name="Rasinkangas P."/>
            <person name="Parkhill J."/>
            <person name="Rea M.C."/>
            <person name="O'Sullivan O."/>
            <person name="Ritari J."/>
            <person name="Douillard F.P."/>
            <person name="Paul Ross R."/>
            <person name="Yang R."/>
            <person name="Briner A.E."/>
            <person name="Felis G.E."/>
            <person name="de Vos W.M."/>
            <person name="Barrangou R."/>
            <person name="Klaenhammer T.R."/>
            <person name="Caufield P.W."/>
            <person name="Cui Y."/>
            <person name="Zhang H."/>
            <person name="O'Toole P.W."/>
        </authorList>
    </citation>
    <scope>NUCLEOTIDE SEQUENCE [LARGE SCALE GENOMIC DNA]</scope>
    <source>
        <strain evidence="3 4">DSM 17896</strain>
    </source>
</reference>
<feature type="transmembrane region" description="Helical" evidence="1">
    <location>
        <begin position="242"/>
        <end position="264"/>
    </location>
</feature>
<dbReference type="Pfam" id="PF10110">
    <property type="entry name" value="GPDPase_memb"/>
    <property type="match status" value="1"/>
</dbReference>
<dbReference type="GO" id="GO:0006629">
    <property type="term" value="P:lipid metabolic process"/>
    <property type="evidence" value="ECO:0007669"/>
    <property type="project" value="InterPro"/>
</dbReference>
<dbReference type="STRING" id="396268.IV45_GL001042"/>
<dbReference type="InterPro" id="IPR018476">
    <property type="entry name" value="GlyceroP-diester-Pdiesterase_M"/>
</dbReference>
<feature type="domain" description="GP-PDE" evidence="2">
    <location>
        <begin position="308"/>
        <end position="537"/>
    </location>
</feature>
<dbReference type="AlphaFoldDB" id="A0A0R2I0B1"/>
<keyword evidence="1" id="KW-0472">Membrane</keyword>
<feature type="transmembrane region" description="Helical" evidence="1">
    <location>
        <begin position="156"/>
        <end position="175"/>
    </location>
</feature>
<feature type="transmembrane region" description="Helical" evidence="1">
    <location>
        <begin position="62"/>
        <end position="86"/>
    </location>
</feature>
<dbReference type="Gene3D" id="3.20.20.190">
    <property type="entry name" value="Phosphatidylinositol (PI) phosphodiesterase"/>
    <property type="match status" value="1"/>
</dbReference>
<dbReference type="CDD" id="cd08579">
    <property type="entry name" value="GDPD_memb_like"/>
    <property type="match status" value="1"/>
</dbReference>
<dbReference type="PANTHER" id="PTHR46211">
    <property type="entry name" value="GLYCEROPHOSPHORYL DIESTER PHOSPHODIESTERASE"/>
    <property type="match status" value="1"/>
</dbReference>
<feature type="transmembrane region" description="Helical" evidence="1">
    <location>
        <begin position="12"/>
        <end position="32"/>
    </location>
</feature>
<keyword evidence="1" id="KW-1133">Transmembrane helix</keyword>